<feature type="domain" description="EamA" evidence="7">
    <location>
        <begin position="148"/>
        <end position="280"/>
    </location>
</feature>
<evidence type="ECO:0000313" key="9">
    <source>
        <dbReference type="Proteomes" id="UP000501130"/>
    </source>
</evidence>
<evidence type="ECO:0000256" key="3">
    <source>
        <dbReference type="ARBA" id="ARBA00022692"/>
    </source>
</evidence>
<evidence type="ECO:0000256" key="4">
    <source>
        <dbReference type="ARBA" id="ARBA00022989"/>
    </source>
</evidence>
<dbReference type="Proteomes" id="UP000501130">
    <property type="component" value="Chromosome"/>
</dbReference>
<keyword evidence="3 6" id="KW-0812">Transmembrane</keyword>
<dbReference type="RefSeq" id="WP_171099699.1">
    <property type="nucleotide sequence ID" value="NZ_CP053084.1"/>
</dbReference>
<evidence type="ECO:0000256" key="6">
    <source>
        <dbReference type="SAM" id="Phobius"/>
    </source>
</evidence>
<dbReference type="InterPro" id="IPR000620">
    <property type="entry name" value="EamA_dom"/>
</dbReference>
<keyword evidence="4 6" id="KW-1133">Transmembrane helix</keyword>
<evidence type="ECO:0000259" key="7">
    <source>
        <dbReference type="Pfam" id="PF00892"/>
    </source>
</evidence>
<dbReference type="PANTHER" id="PTHR32322">
    <property type="entry name" value="INNER MEMBRANE TRANSPORTER"/>
    <property type="match status" value="1"/>
</dbReference>
<feature type="transmembrane region" description="Helical" evidence="6">
    <location>
        <begin position="237"/>
        <end position="257"/>
    </location>
</feature>
<keyword evidence="9" id="KW-1185">Reference proteome</keyword>
<protein>
    <submittedName>
        <fullName evidence="8">DMT family transporter</fullName>
    </submittedName>
</protein>
<dbReference type="SUPFAM" id="SSF103481">
    <property type="entry name" value="Multidrug resistance efflux transporter EmrE"/>
    <property type="match status" value="2"/>
</dbReference>
<gene>
    <name evidence="8" type="ORF">HKT17_09830</name>
</gene>
<name>A0ABX6N6G0_9BURK</name>
<feature type="transmembrane region" description="Helical" evidence="6">
    <location>
        <begin position="204"/>
        <end position="225"/>
    </location>
</feature>
<feature type="transmembrane region" description="Helical" evidence="6">
    <location>
        <begin position="91"/>
        <end position="111"/>
    </location>
</feature>
<evidence type="ECO:0000313" key="8">
    <source>
        <dbReference type="EMBL" id="QJR29980.1"/>
    </source>
</evidence>
<feature type="transmembrane region" description="Helical" evidence="6">
    <location>
        <begin position="118"/>
        <end position="136"/>
    </location>
</feature>
<dbReference type="EMBL" id="CP053084">
    <property type="protein sequence ID" value="QJR29980.1"/>
    <property type="molecule type" value="Genomic_DNA"/>
</dbReference>
<organism evidence="8 9">
    <name type="scientific">Limnobacter profundi</name>
    <dbReference type="NCBI Taxonomy" id="2732163"/>
    <lineage>
        <taxon>Bacteria</taxon>
        <taxon>Pseudomonadati</taxon>
        <taxon>Pseudomonadota</taxon>
        <taxon>Betaproteobacteria</taxon>
        <taxon>Burkholderiales</taxon>
        <taxon>Burkholderiaceae</taxon>
        <taxon>Limnobacter</taxon>
    </lineage>
</organism>
<dbReference type="InterPro" id="IPR037185">
    <property type="entry name" value="EmrE-like"/>
</dbReference>
<dbReference type="PANTHER" id="PTHR32322:SF18">
    <property type="entry name" value="S-ADENOSYLMETHIONINE_S-ADENOSYLHOMOCYSTEINE TRANSPORTER"/>
    <property type="match status" value="1"/>
</dbReference>
<feature type="transmembrane region" description="Helical" evidence="6">
    <location>
        <begin position="148"/>
        <end position="166"/>
    </location>
</feature>
<dbReference type="InterPro" id="IPR050638">
    <property type="entry name" value="AA-Vitamin_Transporters"/>
</dbReference>
<keyword evidence="5 6" id="KW-0472">Membrane</keyword>
<feature type="transmembrane region" description="Helical" evidence="6">
    <location>
        <begin position="263"/>
        <end position="280"/>
    </location>
</feature>
<keyword evidence="2" id="KW-1003">Cell membrane</keyword>
<evidence type="ECO:0000256" key="2">
    <source>
        <dbReference type="ARBA" id="ARBA00022475"/>
    </source>
</evidence>
<feature type="domain" description="EamA" evidence="7">
    <location>
        <begin position="3"/>
        <end position="135"/>
    </location>
</feature>
<sequence>MNVLLLLACGLLISLTYALGKLATQAGVEGIELLFWQISGSVLIVLPSAWWAGQLPKLRKDHVRYYTLAGLMGFTGPYLITYWVLNYIPSGLVGVVASLSPLLTFAIVLVLFRGKANFTSGLGLVLGFAGVLAILLPKNSLPSPEMFIWVLLACASPLLLAIGNVYRTRAWPANGKPLQMAAGLLTSQWALLLPVYAVTQPVGLPTQALFTVMSIAVVSGFFYLISFELQRRTTPVFVGQLGYVIALCSLLIGILFFNETPSLWVWAGAALIAVGVYWVSNSKSVGGTA</sequence>
<feature type="transmembrane region" description="Helical" evidence="6">
    <location>
        <begin position="65"/>
        <end position="85"/>
    </location>
</feature>
<evidence type="ECO:0000256" key="1">
    <source>
        <dbReference type="ARBA" id="ARBA00004651"/>
    </source>
</evidence>
<feature type="transmembrane region" description="Helical" evidence="6">
    <location>
        <begin position="178"/>
        <end position="198"/>
    </location>
</feature>
<proteinExistence type="predicted"/>
<evidence type="ECO:0000256" key="5">
    <source>
        <dbReference type="ARBA" id="ARBA00023136"/>
    </source>
</evidence>
<accession>A0ABX6N6G0</accession>
<feature type="transmembrane region" description="Helical" evidence="6">
    <location>
        <begin position="34"/>
        <end position="53"/>
    </location>
</feature>
<dbReference type="Pfam" id="PF00892">
    <property type="entry name" value="EamA"/>
    <property type="match status" value="2"/>
</dbReference>
<reference evidence="8 9" key="1">
    <citation type="submission" date="2020-05" db="EMBL/GenBank/DDBJ databases">
        <title>Compete genome of Limnobacter sp. SAORIC-580.</title>
        <authorList>
            <person name="Song J."/>
            <person name="Cho J.-C."/>
        </authorList>
    </citation>
    <scope>NUCLEOTIDE SEQUENCE [LARGE SCALE GENOMIC DNA]</scope>
    <source>
        <strain evidence="8 9">SAORIC-580</strain>
    </source>
</reference>
<comment type="subcellular location">
    <subcellularLocation>
        <location evidence="1">Cell membrane</location>
        <topology evidence="1">Multi-pass membrane protein</topology>
    </subcellularLocation>
</comment>